<evidence type="ECO:0000313" key="3">
    <source>
        <dbReference type="Proteomes" id="UP001486207"/>
    </source>
</evidence>
<gene>
    <name evidence="2" type="ORF">ABT384_12170</name>
</gene>
<keyword evidence="3" id="KW-1185">Reference proteome</keyword>
<protein>
    <submittedName>
        <fullName evidence="2">Uncharacterized protein</fullName>
    </submittedName>
</protein>
<proteinExistence type="predicted"/>
<dbReference type="EMBL" id="JBEPFB010000005">
    <property type="protein sequence ID" value="MER7373406.1"/>
    <property type="molecule type" value="Genomic_DNA"/>
</dbReference>
<sequence length="111" mass="11396">MSKGNLIQRGGREAVRLGALVPSSQVTVITGSATRSDVTWLRVTTAILTCHSRSAPVAAAASHGGDPEQLRSAGSGMPAGRAVGRRLASFCSLANRAERGMDHCTGGRHGS</sequence>
<reference evidence="2 3" key="1">
    <citation type="submission" date="2024-06" db="EMBL/GenBank/DDBJ databases">
        <title>The Natural Products Discovery Center: Release of the First 8490 Sequenced Strains for Exploring Actinobacteria Biosynthetic Diversity.</title>
        <authorList>
            <person name="Kalkreuter E."/>
            <person name="Kautsar S.A."/>
            <person name="Yang D."/>
            <person name="Bader C.D."/>
            <person name="Teijaro C.N."/>
            <person name="Fluegel L."/>
            <person name="Davis C.M."/>
            <person name="Simpson J.R."/>
            <person name="Lauterbach L."/>
            <person name="Steele A.D."/>
            <person name="Gui C."/>
            <person name="Meng S."/>
            <person name="Li G."/>
            <person name="Viehrig K."/>
            <person name="Ye F."/>
            <person name="Su P."/>
            <person name="Kiefer A.F."/>
            <person name="Nichols A."/>
            <person name="Cepeda A.J."/>
            <person name="Yan W."/>
            <person name="Fan B."/>
            <person name="Jiang Y."/>
            <person name="Adhikari A."/>
            <person name="Zheng C.-J."/>
            <person name="Schuster L."/>
            <person name="Cowan T.M."/>
            <person name="Smanski M.J."/>
            <person name="Chevrette M.G."/>
            <person name="De Carvalho L.P.S."/>
            <person name="Shen B."/>
        </authorList>
    </citation>
    <scope>NUCLEOTIDE SEQUENCE [LARGE SCALE GENOMIC DNA]</scope>
    <source>
        <strain evidence="2 3">NPDC000155</strain>
    </source>
</reference>
<dbReference type="RefSeq" id="WP_190067812.1">
    <property type="nucleotide sequence ID" value="NZ_BNBM01000001.1"/>
</dbReference>
<name>A0ABV1XP80_9ACTN</name>
<evidence type="ECO:0000256" key="1">
    <source>
        <dbReference type="SAM" id="MobiDB-lite"/>
    </source>
</evidence>
<dbReference type="Proteomes" id="UP001486207">
    <property type="component" value="Unassembled WGS sequence"/>
</dbReference>
<evidence type="ECO:0000313" key="2">
    <source>
        <dbReference type="EMBL" id="MER7373406.1"/>
    </source>
</evidence>
<organism evidence="2 3">
    <name type="scientific">Streptomyces lanatus</name>
    <dbReference type="NCBI Taxonomy" id="66900"/>
    <lineage>
        <taxon>Bacteria</taxon>
        <taxon>Bacillati</taxon>
        <taxon>Actinomycetota</taxon>
        <taxon>Actinomycetes</taxon>
        <taxon>Kitasatosporales</taxon>
        <taxon>Streptomycetaceae</taxon>
        <taxon>Streptomyces</taxon>
    </lineage>
</organism>
<feature type="region of interest" description="Disordered" evidence="1">
    <location>
        <begin position="59"/>
        <end position="79"/>
    </location>
</feature>
<accession>A0ABV1XP80</accession>
<comment type="caution">
    <text evidence="2">The sequence shown here is derived from an EMBL/GenBank/DDBJ whole genome shotgun (WGS) entry which is preliminary data.</text>
</comment>